<reference evidence="1 2" key="1">
    <citation type="submission" date="2008-04" db="EMBL/GenBank/DDBJ databases">
        <title>Genome diversity and DNA divergence of Rhizobium etli.</title>
        <authorList>
            <person name="Gonzalez V."/>
            <person name="Acosta J.L."/>
            <person name="Santamaria R.I."/>
            <person name="Bustos P."/>
            <person name="Hernandez-Gonzalez I.L."/>
            <person name="Fernandez J.L."/>
            <person name="Diaz R."/>
            <person name="Flores M."/>
            <person name="Mora J."/>
            <person name="Palacios R."/>
            <person name="Davila G."/>
        </authorList>
    </citation>
    <scope>NUCLEOTIDE SEQUENCE [LARGE SCALE GENOMIC DNA]</scope>
    <source>
        <strain evidence="1 2">CIAT 652</strain>
    </source>
</reference>
<dbReference type="EMBL" id="CP001074">
    <property type="protein sequence ID" value="ACE92428.1"/>
    <property type="molecule type" value="Genomic_DNA"/>
</dbReference>
<dbReference type="AlphaFoldDB" id="B3PX47"/>
<gene>
    <name evidence="1" type="ordered locus">RHECIAT_CH0003481</name>
</gene>
<accession>B3PX47</accession>
<evidence type="ECO:0000313" key="1">
    <source>
        <dbReference type="EMBL" id="ACE92428.1"/>
    </source>
</evidence>
<dbReference type="Proteomes" id="UP000008817">
    <property type="component" value="Chromosome"/>
</dbReference>
<dbReference type="KEGG" id="rec:RHECIAT_CH0003481"/>
<dbReference type="HOGENOM" id="CLU_2882787_0_0_5"/>
<evidence type="ECO:0000313" key="2">
    <source>
        <dbReference type="Proteomes" id="UP000008817"/>
    </source>
</evidence>
<proteinExistence type="predicted"/>
<protein>
    <submittedName>
        <fullName evidence="1">Uncharacterized protein</fullName>
    </submittedName>
</protein>
<organism evidence="1 2">
    <name type="scientific">Rhizobium etli (strain CIAT 652)</name>
    <dbReference type="NCBI Taxonomy" id="491916"/>
    <lineage>
        <taxon>Bacteria</taxon>
        <taxon>Pseudomonadati</taxon>
        <taxon>Pseudomonadota</taxon>
        <taxon>Alphaproteobacteria</taxon>
        <taxon>Hyphomicrobiales</taxon>
        <taxon>Rhizobiaceae</taxon>
        <taxon>Rhizobium/Agrobacterium group</taxon>
        <taxon>Rhizobium</taxon>
    </lineage>
</organism>
<sequence>MIKNVIRARNAPSLCCVARSSSMICFNVHFFLEALVLVDLYSFFEDLACGKLTVPQFFQAQKY</sequence>
<name>B3PX47_RHIE6</name>